<proteinExistence type="predicted"/>
<dbReference type="PANTHER" id="PTHR15657">
    <property type="entry name" value="THYROID TRANSCRIPTION FACTOR 1-ASSOCIATED PROTEIN 26"/>
    <property type="match status" value="1"/>
</dbReference>
<accession>A0A9P0KSP3</accession>
<dbReference type="AlphaFoldDB" id="A0A9P0KSP3"/>
<feature type="compositionally biased region" description="Basic and acidic residues" evidence="1">
    <location>
        <begin position="90"/>
        <end position="101"/>
    </location>
</feature>
<gene>
    <name evidence="2" type="ORF">ACAOBT_LOCUS12215</name>
</gene>
<feature type="compositionally biased region" description="Polar residues" evidence="1">
    <location>
        <begin position="55"/>
        <end position="66"/>
    </location>
</feature>
<evidence type="ECO:0000256" key="1">
    <source>
        <dbReference type="SAM" id="MobiDB-lite"/>
    </source>
</evidence>
<feature type="compositionally biased region" description="Basic and acidic residues" evidence="1">
    <location>
        <begin position="127"/>
        <end position="152"/>
    </location>
</feature>
<feature type="compositionally biased region" description="Polar residues" evidence="1">
    <location>
        <begin position="26"/>
        <end position="45"/>
    </location>
</feature>
<dbReference type="PANTHER" id="PTHR15657:SF1">
    <property type="entry name" value="THYROID TRANSCRIPTION FACTOR 1-ASSOCIATED PROTEIN 26"/>
    <property type="match status" value="1"/>
</dbReference>
<feature type="compositionally biased region" description="Basic and acidic residues" evidence="1">
    <location>
        <begin position="67"/>
        <end position="76"/>
    </location>
</feature>
<dbReference type="GO" id="GO:0005634">
    <property type="term" value="C:nucleus"/>
    <property type="evidence" value="ECO:0007669"/>
    <property type="project" value="TreeGrafter"/>
</dbReference>
<dbReference type="InterPro" id="IPR013730">
    <property type="entry name" value="Fyv7/TAP26"/>
</dbReference>
<protein>
    <recommendedName>
        <fullName evidence="4">Thyroid transcription factor 1-associated protein 26</fullName>
    </recommendedName>
</protein>
<organism evidence="2 3">
    <name type="scientific">Acanthoscelides obtectus</name>
    <name type="common">Bean weevil</name>
    <name type="synonym">Bruchus obtectus</name>
    <dbReference type="NCBI Taxonomy" id="200917"/>
    <lineage>
        <taxon>Eukaryota</taxon>
        <taxon>Metazoa</taxon>
        <taxon>Ecdysozoa</taxon>
        <taxon>Arthropoda</taxon>
        <taxon>Hexapoda</taxon>
        <taxon>Insecta</taxon>
        <taxon>Pterygota</taxon>
        <taxon>Neoptera</taxon>
        <taxon>Endopterygota</taxon>
        <taxon>Coleoptera</taxon>
        <taxon>Polyphaga</taxon>
        <taxon>Cucujiformia</taxon>
        <taxon>Chrysomeloidea</taxon>
        <taxon>Chrysomelidae</taxon>
        <taxon>Bruchinae</taxon>
        <taxon>Bruchini</taxon>
        <taxon>Acanthoscelides</taxon>
    </lineage>
</organism>
<name>A0A9P0KSP3_ACAOB</name>
<keyword evidence="3" id="KW-1185">Reference proteome</keyword>
<evidence type="ECO:0000313" key="2">
    <source>
        <dbReference type="EMBL" id="CAH1976594.1"/>
    </source>
</evidence>
<evidence type="ECO:0008006" key="4">
    <source>
        <dbReference type="Google" id="ProtNLM"/>
    </source>
</evidence>
<feature type="compositionally biased region" description="Polar residues" evidence="1">
    <location>
        <begin position="231"/>
        <end position="241"/>
    </location>
</feature>
<feature type="compositionally biased region" description="Polar residues" evidence="1">
    <location>
        <begin position="1"/>
        <end position="10"/>
    </location>
</feature>
<dbReference type="OrthoDB" id="5377144at2759"/>
<dbReference type="EMBL" id="CAKOFQ010006849">
    <property type="protein sequence ID" value="CAH1976594.1"/>
    <property type="molecule type" value="Genomic_DNA"/>
</dbReference>
<feature type="region of interest" description="Disordered" evidence="1">
    <location>
        <begin position="1"/>
        <end position="157"/>
    </location>
</feature>
<feature type="region of interest" description="Disordered" evidence="1">
    <location>
        <begin position="206"/>
        <end position="285"/>
    </location>
</feature>
<feature type="compositionally biased region" description="Basic and acidic residues" evidence="1">
    <location>
        <begin position="256"/>
        <end position="285"/>
    </location>
</feature>
<dbReference type="Proteomes" id="UP001152888">
    <property type="component" value="Unassembled WGS sequence"/>
</dbReference>
<reference evidence="2" key="1">
    <citation type="submission" date="2022-03" db="EMBL/GenBank/DDBJ databases">
        <authorList>
            <person name="Sayadi A."/>
        </authorList>
    </citation>
    <scope>NUCLEOTIDE SEQUENCE</scope>
</reference>
<comment type="caution">
    <text evidence="2">The sequence shown here is derived from an EMBL/GenBank/DDBJ whole genome shotgun (WGS) entry which is preliminary data.</text>
</comment>
<sequence length="327" mass="38545">MAKHANSSKNFFKKPTKRGDTRTKKGQGSSFGSSNVQKTEANTTDDFFIKPGTESVKTSSNVSEQFSARKKDDKVTRNRYQTGQHQNHQKWREAKFDRGSENRFLGRPAIDERKQNNNKTSNFVKHGFREKTKFRSHTEHSEKNENDQVKKPFDKKKYRLQKYSKKYKLQQWEENRKKAIMHEYYKAVSKYDSKGLDVEKIYQEYASQEADEENDNNVNAGLAEDDKPSKSGGTDTASEKQIMQDPKTKKKPFGRVQDELKRMKEEKTAKREEFLKKKAEKDEARRKYKMEKVERFKKLSRKTKKGQPIMKDRIEMLLEKIQKDLQA</sequence>
<dbReference type="Pfam" id="PF08524">
    <property type="entry name" value="rRNA_processing"/>
    <property type="match status" value="1"/>
</dbReference>
<evidence type="ECO:0000313" key="3">
    <source>
        <dbReference type="Proteomes" id="UP001152888"/>
    </source>
</evidence>